<dbReference type="FunCoup" id="D8TKF0">
    <property type="interactions" value="832"/>
</dbReference>
<evidence type="ECO:0000256" key="8">
    <source>
        <dbReference type="PIRSR" id="PIRSR633697-1"/>
    </source>
</evidence>
<evidence type="ECO:0000256" key="2">
    <source>
        <dbReference type="ARBA" id="ARBA00022722"/>
    </source>
</evidence>
<keyword evidence="7" id="KW-0456">Lyase</keyword>
<reference evidence="11 12" key="1">
    <citation type="journal article" date="2010" name="Science">
        <title>Genomic analysis of organismal complexity in the multicellular green alga Volvox carteri.</title>
        <authorList>
            <person name="Prochnik S.E."/>
            <person name="Umen J."/>
            <person name="Nedelcu A.M."/>
            <person name="Hallmann A."/>
            <person name="Miller S.M."/>
            <person name="Nishii I."/>
            <person name="Ferris P."/>
            <person name="Kuo A."/>
            <person name="Mitros T."/>
            <person name="Fritz-Laylin L.K."/>
            <person name="Hellsten U."/>
            <person name="Chapman J."/>
            <person name="Simakov O."/>
            <person name="Rensing S.A."/>
            <person name="Terry A."/>
            <person name="Pangilinan J."/>
            <person name="Kapitonov V."/>
            <person name="Jurka J."/>
            <person name="Salamov A."/>
            <person name="Shapiro H."/>
            <person name="Schmutz J."/>
            <person name="Grimwood J."/>
            <person name="Lindquist E."/>
            <person name="Lucas S."/>
            <person name="Grigoriev I.V."/>
            <person name="Schmitt R."/>
            <person name="Kirk D."/>
            <person name="Rokhsar D.S."/>
        </authorList>
    </citation>
    <scope>NUCLEOTIDE SEQUENCE [LARGE SCALE GENOMIC DNA]</scope>
    <source>
        <strain evidence="12">f. Nagariensis / Eve</strain>
    </source>
</reference>
<dbReference type="STRING" id="3068.D8TKF0"/>
<dbReference type="SUPFAM" id="SSF55895">
    <property type="entry name" value="Ribonuclease Rh-like"/>
    <property type="match status" value="1"/>
</dbReference>
<feature type="signal peptide" evidence="10">
    <location>
        <begin position="1"/>
        <end position="19"/>
    </location>
</feature>
<dbReference type="EMBL" id="GL378325">
    <property type="protein sequence ID" value="EFJ52237.1"/>
    <property type="molecule type" value="Genomic_DNA"/>
</dbReference>
<dbReference type="InParanoid" id="D8TKF0"/>
<proteinExistence type="inferred from homology"/>
<evidence type="ECO:0000256" key="1">
    <source>
        <dbReference type="ARBA" id="ARBA00007469"/>
    </source>
</evidence>
<evidence type="ECO:0000256" key="4">
    <source>
        <dbReference type="ARBA" id="ARBA00022759"/>
    </source>
</evidence>
<dbReference type="CDD" id="cd01061">
    <property type="entry name" value="RNase_T2_euk"/>
    <property type="match status" value="1"/>
</dbReference>
<evidence type="ECO:0000256" key="3">
    <source>
        <dbReference type="ARBA" id="ARBA00022729"/>
    </source>
</evidence>
<dbReference type="GO" id="GO:0006401">
    <property type="term" value="P:RNA catabolic process"/>
    <property type="evidence" value="ECO:0007669"/>
    <property type="project" value="TreeGrafter"/>
</dbReference>
<name>D8TKF0_VOLCA</name>
<evidence type="ECO:0000256" key="7">
    <source>
        <dbReference type="ARBA" id="ARBA00023239"/>
    </source>
</evidence>
<dbReference type="OrthoDB" id="435754at2759"/>
<dbReference type="AlphaFoldDB" id="D8TKF0"/>
<evidence type="ECO:0000256" key="5">
    <source>
        <dbReference type="ARBA" id="ARBA00022801"/>
    </source>
</evidence>
<feature type="active site" evidence="8">
    <location>
        <position position="127"/>
    </location>
</feature>
<keyword evidence="4" id="KW-0255">Endonuclease</keyword>
<dbReference type="PROSITE" id="PS00530">
    <property type="entry name" value="RNASE_T2_1"/>
    <property type="match status" value="1"/>
</dbReference>
<dbReference type="FunFam" id="3.90.730.10:FF:000007">
    <property type="entry name" value="Ribonuclease T2"/>
    <property type="match status" value="1"/>
</dbReference>
<comment type="similarity">
    <text evidence="1 9">Belongs to the RNase T2 family.</text>
</comment>
<keyword evidence="3 10" id="KW-0732">Signal</keyword>
<feature type="active site" evidence="8">
    <location>
        <position position="131"/>
    </location>
</feature>
<dbReference type="Pfam" id="PF00445">
    <property type="entry name" value="Ribonuclease_T2"/>
    <property type="match status" value="1"/>
</dbReference>
<feature type="active site" evidence="8">
    <location>
        <position position="76"/>
    </location>
</feature>
<dbReference type="PANTHER" id="PTHR11240:SF22">
    <property type="entry name" value="RIBONUCLEASE T2"/>
    <property type="match status" value="1"/>
</dbReference>
<dbReference type="GeneID" id="9618048"/>
<evidence type="ECO:0000256" key="6">
    <source>
        <dbReference type="ARBA" id="ARBA00023157"/>
    </source>
</evidence>
<dbReference type="InterPro" id="IPR033697">
    <property type="entry name" value="Ribonuclease_T2_eukaryotic"/>
</dbReference>
<dbReference type="RefSeq" id="XP_002947011.1">
    <property type="nucleotide sequence ID" value="XM_002946965.1"/>
</dbReference>
<dbReference type="GO" id="GO:0003723">
    <property type="term" value="F:RNA binding"/>
    <property type="evidence" value="ECO:0007669"/>
    <property type="project" value="InterPro"/>
</dbReference>
<keyword evidence="5" id="KW-0378">Hydrolase</keyword>
<dbReference type="GO" id="GO:0005576">
    <property type="term" value="C:extracellular region"/>
    <property type="evidence" value="ECO:0007669"/>
    <property type="project" value="TreeGrafter"/>
</dbReference>
<sequence>MVSCLRLLALTSLLCIASGARPLSSISWSGDATSSAIPTAQRDFDYFMFVRQWAGSFCSTHACPLVPNRGFHFTIHGLWPNYSNGSWPQFCTPEDKFDEDQLEDLMDDLEVEWPSVYDSDETFWEHEWSKHGTCALDIFPSEHSYFGHILKLHWRYDLSAALRKADIVPSRTSVYRTKDLIAAIEDMYGARPLVHCGRKRQLSEIWMCLDKDLKPFDCDTSQEGNACQEVVIPPFKSRLDVDQLSSKDEEERDGVQ</sequence>
<keyword evidence="12" id="KW-1185">Reference proteome</keyword>
<dbReference type="InterPro" id="IPR018188">
    <property type="entry name" value="RNase_T2_His_AS_1"/>
</dbReference>
<evidence type="ECO:0000313" key="11">
    <source>
        <dbReference type="EMBL" id="EFJ52237.1"/>
    </source>
</evidence>
<dbReference type="InterPro" id="IPR001568">
    <property type="entry name" value="RNase_T2-like"/>
</dbReference>
<dbReference type="PANTHER" id="PTHR11240">
    <property type="entry name" value="RIBONUCLEASE T2"/>
    <property type="match status" value="1"/>
</dbReference>
<dbReference type="KEGG" id="vcn:VOLCADRAFT_103238"/>
<organism evidence="12">
    <name type="scientific">Volvox carteri f. nagariensis</name>
    <dbReference type="NCBI Taxonomy" id="3068"/>
    <lineage>
        <taxon>Eukaryota</taxon>
        <taxon>Viridiplantae</taxon>
        <taxon>Chlorophyta</taxon>
        <taxon>core chlorophytes</taxon>
        <taxon>Chlorophyceae</taxon>
        <taxon>CS clade</taxon>
        <taxon>Chlamydomonadales</taxon>
        <taxon>Volvocaceae</taxon>
        <taxon>Volvox</taxon>
    </lineage>
</organism>
<keyword evidence="2" id="KW-0540">Nuclease</keyword>
<dbReference type="Proteomes" id="UP000001058">
    <property type="component" value="Unassembled WGS sequence"/>
</dbReference>
<accession>D8TKF0</accession>
<dbReference type="GO" id="GO:0016787">
    <property type="term" value="F:hydrolase activity"/>
    <property type="evidence" value="ECO:0007669"/>
    <property type="project" value="UniProtKB-KW"/>
</dbReference>
<dbReference type="eggNOG" id="KOG1642">
    <property type="taxonomic scope" value="Eukaryota"/>
</dbReference>
<evidence type="ECO:0000256" key="9">
    <source>
        <dbReference type="RuleBase" id="RU004328"/>
    </source>
</evidence>
<dbReference type="GO" id="GO:0033897">
    <property type="term" value="F:ribonuclease T2 activity"/>
    <property type="evidence" value="ECO:0007669"/>
    <property type="project" value="InterPro"/>
</dbReference>
<evidence type="ECO:0000313" key="12">
    <source>
        <dbReference type="Proteomes" id="UP000001058"/>
    </source>
</evidence>
<protein>
    <submittedName>
        <fullName evidence="11">S-like RNase</fullName>
    </submittedName>
</protein>
<dbReference type="Gene3D" id="3.90.730.10">
    <property type="entry name" value="Ribonuclease T2-like"/>
    <property type="match status" value="1"/>
</dbReference>
<feature type="chain" id="PRO_5003123651" evidence="10">
    <location>
        <begin position="20"/>
        <end position="256"/>
    </location>
</feature>
<gene>
    <name evidence="11" type="primary">VRN1</name>
    <name evidence="11" type="ORF">VOLCADRAFT_103238</name>
</gene>
<dbReference type="InterPro" id="IPR033130">
    <property type="entry name" value="RNase_T2_His_AS_2"/>
</dbReference>
<dbReference type="PROSITE" id="PS00531">
    <property type="entry name" value="RNASE_T2_2"/>
    <property type="match status" value="1"/>
</dbReference>
<dbReference type="InterPro" id="IPR036430">
    <property type="entry name" value="RNase_T2-like_sf"/>
</dbReference>
<keyword evidence="6" id="KW-1015">Disulfide bond</keyword>
<evidence type="ECO:0000256" key="10">
    <source>
        <dbReference type="SAM" id="SignalP"/>
    </source>
</evidence>